<keyword evidence="5" id="KW-0862">Zinc</keyword>
<sequence length="1529" mass="176725">KVFTFKTTLEELNQLSPQEVHRLEELESELNVIINETQHKRKWSPEETSFRENPRVGSDVNTRVDHMTVATTGWPPIERQTHDMNEDINVSDDDIKPVLTPESDCISLSATQEMSSIDNTVDNVSIVKTSLVLSGNRVPEQQNRGNRLCLKFSKDFLRFRQIEMSSIDNTVDNVSIVKTSLVLSGNRVPEQQNRGNRLCLKFSKNFLRFRQLSAQKRKWCSDNVDLNDERNEDINAITLNEDMMSRDELAVTDSHNKTSLAIQSTTSHKPSVDNNKALRVKRVTVGTALVSQPTTTIEETIVSNSAIINPLAVNTVNTCKQYPTPQPYSTNPVTAEKTTLGLKKFCEQKFVCTHEGCGREFLRPRDRLFHIKYMHSFAAEDKSILKQFQCPHDDCDRVFKYEGLLQRHVDDGHSTREYRCDWPDCQFWTHTECLLDNHRLVHSEDKPFECQWPGCDYRAKTKYAMTFHVKHKHLSDPLACDWSECGRSFAFKTQLIKHMSVHKGLVPSVSQSLDKPFVCAHEECGQRFATKIQFNRHVTAAHPTDRPFACDFQNCGKRFKTRNALIIHKKVVHLTVGQQFRCPKPGCGRAFKTNLILRGHLNGVHSTREYRCDWPDCQYRTHTQPLLDMHRLIHSEDKPYACDWPACQYTGRSYAQLNAHKKTHEDNRPLACDWPECGLHFKTTLRLKEHMIVHKGLVPPVNQSADTSYVCAHEDCGQRFATKIQFNRHVTAAHPTDRPFTCDYENCGKRFKTRKTLMNHKREVHLTVGQQFRCPESGCGQAFKTKLILRAHLKNSHSTREYRCDWLDCQYRTHTQPLLDMHRLIHSEDKPYACDWPGCEQRTRTYGQINAHKKSHSDNGLLLACDWPGCEYTARTKSQIKIHQVIHSDDMPYVCDWPQCEYRGRSKRRLNAHKKIHDDNKPVACDWPACEYRCRTVDAMKSHRLIHTDERPHACDWPDCGKRFKSKNMLRDHVVVHTGPDMRCDVKGCEFKTRHRKVFTFKTTLEELNQLSPQEVHRLEELESELNVIINDKQHKRKWCPEDTPLRDNPRLGSDVTTRGVDVTVNSTGRPIKYETQTCDTNEEIVRPYDASVDDINLSDNEQNNSIVMSCESDTKPLITHHLMSGTDSTCNTICDQPFESNKDLGPHVRTHATDDHIQTLIATKSKFRFKCLAEECRKRFIVKTSLIEHMLNSHRIEDTYECKDCDAVCLTTDEIIRHRQREHVMKTFVCTRESCGESFSGQTALWQHIQDIHTTNDRQSVEMADNCDNEYSDYDGSDGVIAESDDCEHNDEYTAVSGGQSRDFKCDYNGCNMTFKRSPDLLRHRFTHSTDKPHKCPADGCGYQCIRRCELRIHLKRKHRNDKSLNQILGSDVTTSDHRVTDTSGGRSERSVDKRFKCTVNGCHYSGNSFHERNRHTITTHKSKNRIRSGDGSKRKNGKSFKCDYNGCHKSFKEGRHLERHRWTHSAVKPFKCTVNGCMYSTINESQLEGHINKHRGIRPFVCTREGCGKGYYIKRCLIRHTRIIHES</sequence>
<feature type="domain" description="C2H2-type" evidence="10">
    <location>
        <begin position="388"/>
        <end position="418"/>
    </location>
</feature>
<dbReference type="GO" id="GO:0005634">
    <property type="term" value="C:nucleus"/>
    <property type="evidence" value="ECO:0007669"/>
    <property type="project" value="UniProtKB-SubCell"/>
</dbReference>
<feature type="domain" description="C2H2-type" evidence="10">
    <location>
        <begin position="709"/>
        <end position="739"/>
    </location>
</feature>
<dbReference type="PROSITE" id="PS50157">
    <property type="entry name" value="ZINC_FINGER_C2H2_2"/>
    <property type="match status" value="26"/>
</dbReference>
<dbReference type="PANTHER" id="PTHR46179:SF13">
    <property type="entry name" value="C2H2-TYPE DOMAIN-CONTAINING PROTEIN"/>
    <property type="match status" value="1"/>
</dbReference>
<gene>
    <name evidence="11" type="ORF">OSB1V03_LOCUS9836</name>
</gene>
<keyword evidence="6" id="KW-0805">Transcription regulation</keyword>
<feature type="domain" description="C2H2-type" evidence="10">
    <location>
        <begin position="350"/>
        <end position="380"/>
    </location>
</feature>
<evidence type="ECO:0000256" key="3">
    <source>
        <dbReference type="ARBA" id="ARBA00022737"/>
    </source>
</evidence>
<feature type="domain" description="C2H2-type" evidence="10">
    <location>
        <begin position="802"/>
        <end position="831"/>
    </location>
</feature>
<feature type="domain" description="C2H2-type" evidence="10">
    <location>
        <begin position="923"/>
        <end position="952"/>
    </location>
</feature>
<protein>
    <recommendedName>
        <fullName evidence="10">C2H2-type domain-containing protein</fullName>
    </recommendedName>
</protein>
<feature type="domain" description="C2H2-type" evidence="10">
    <location>
        <begin position="640"/>
        <end position="669"/>
    </location>
</feature>
<comment type="subcellular location">
    <subcellularLocation>
        <location evidence="1">Nucleus</location>
    </subcellularLocation>
</comment>
<feature type="domain" description="C2H2-type" evidence="10">
    <location>
        <begin position="517"/>
        <end position="547"/>
    </location>
</feature>
<accession>A0A7R9KU93</accession>
<dbReference type="PROSITE" id="PS00028">
    <property type="entry name" value="ZINC_FINGER_C2H2_1"/>
    <property type="match status" value="19"/>
</dbReference>
<feature type="domain" description="C2H2-type" evidence="10">
    <location>
        <begin position="610"/>
        <end position="639"/>
    </location>
</feature>
<feature type="domain" description="C2H2-type" evidence="10">
    <location>
        <begin position="1472"/>
        <end position="1501"/>
    </location>
</feature>
<evidence type="ECO:0000256" key="7">
    <source>
        <dbReference type="ARBA" id="ARBA00023163"/>
    </source>
</evidence>
<evidence type="ECO:0000313" key="12">
    <source>
        <dbReference type="Proteomes" id="UP000759131"/>
    </source>
</evidence>
<keyword evidence="4 9" id="KW-0863">Zinc-finger</keyword>
<feature type="domain" description="C2H2-type" evidence="10">
    <location>
        <begin position="478"/>
        <end position="507"/>
    </location>
</feature>
<reference evidence="11" key="1">
    <citation type="submission" date="2020-11" db="EMBL/GenBank/DDBJ databases">
        <authorList>
            <person name="Tran Van P."/>
        </authorList>
    </citation>
    <scope>NUCLEOTIDE SEQUENCE</scope>
</reference>
<dbReference type="SMART" id="SM00355">
    <property type="entry name" value="ZnF_C2H2"/>
    <property type="match status" value="30"/>
</dbReference>
<proteinExistence type="predicted"/>
<feature type="domain" description="C2H2-type" evidence="10">
    <location>
        <begin position="1129"/>
        <end position="1157"/>
    </location>
</feature>
<dbReference type="InterPro" id="IPR051061">
    <property type="entry name" value="Zinc_finger_trans_reg"/>
</dbReference>
<feature type="domain" description="C2H2-type" evidence="10">
    <location>
        <begin position="953"/>
        <end position="982"/>
    </location>
</feature>
<keyword evidence="8" id="KW-0539">Nucleus</keyword>
<feature type="domain" description="C2H2-type" evidence="10">
    <location>
        <begin position="1170"/>
        <end position="1200"/>
    </location>
</feature>
<name>A0A7R9KU93_9ACAR</name>
<dbReference type="EMBL" id="OC861397">
    <property type="protein sequence ID" value="CAD7629419.1"/>
    <property type="molecule type" value="Genomic_DNA"/>
</dbReference>
<feature type="domain" description="C2H2-type" evidence="10">
    <location>
        <begin position="1502"/>
        <end position="1529"/>
    </location>
</feature>
<evidence type="ECO:0000256" key="6">
    <source>
        <dbReference type="ARBA" id="ARBA00023015"/>
    </source>
</evidence>
<dbReference type="Pfam" id="PF00096">
    <property type="entry name" value="zf-C2H2"/>
    <property type="match status" value="6"/>
</dbReference>
<feature type="domain" description="C2H2-type" evidence="10">
    <location>
        <begin position="1305"/>
        <end position="1334"/>
    </location>
</feature>
<evidence type="ECO:0000256" key="4">
    <source>
        <dbReference type="ARBA" id="ARBA00022771"/>
    </source>
</evidence>
<feature type="non-terminal residue" evidence="11">
    <location>
        <position position="1529"/>
    </location>
</feature>
<dbReference type="OrthoDB" id="6499257at2759"/>
<dbReference type="EMBL" id="CAJPIZ010006822">
    <property type="protein sequence ID" value="CAG2109849.1"/>
    <property type="molecule type" value="Genomic_DNA"/>
</dbReference>
<dbReference type="FunFam" id="3.30.160.60:FF:000072">
    <property type="entry name" value="zinc finger protein 143 isoform X1"/>
    <property type="match status" value="1"/>
</dbReference>
<dbReference type="InterPro" id="IPR036236">
    <property type="entry name" value="Znf_C2H2_sf"/>
</dbReference>
<dbReference type="SUPFAM" id="SSF57667">
    <property type="entry name" value="beta-beta-alpha zinc fingers"/>
    <property type="match status" value="13"/>
</dbReference>
<dbReference type="GO" id="GO:0006357">
    <property type="term" value="P:regulation of transcription by RNA polymerase II"/>
    <property type="evidence" value="ECO:0007669"/>
    <property type="project" value="TreeGrafter"/>
</dbReference>
<evidence type="ECO:0000256" key="8">
    <source>
        <dbReference type="ARBA" id="ARBA00023242"/>
    </source>
</evidence>
<feature type="domain" description="C2H2-type" evidence="10">
    <location>
        <begin position="863"/>
        <end position="892"/>
    </location>
</feature>
<feature type="domain" description="C2H2-type" evidence="10">
    <location>
        <begin position="1335"/>
        <end position="1365"/>
    </location>
</feature>
<feature type="domain" description="C2H2-type" evidence="10">
    <location>
        <begin position="893"/>
        <end position="922"/>
    </location>
</feature>
<feature type="domain" description="C2H2-type" evidence="10">
    <location>
        <begin position="1229"/>
        <end position="1259"/>
    </location>
</feature>
<evidence type="ECO:0000256" key="5">
    <source>
        <dbReference type="ARBA" id="ARBA00022833"/>
    </source>
</evidence>
<dbReference type="InterPro" id="IPR013087">
    <property type="entry name" value="Znf_C2H2_type"/>
</dbReference>
<evidence type="ECO:0000256" key="9">
    <source>
        <dbReference type="PROSITE-ProRule" id="PRU00042"/>
    </source>
</evidence>
<dbReference type="PANTHER" id="PTHR46179">
    <property type="entry name" value="ZINC FINGER PROTEIN"/>
    <property type="match status" value="1"/>
</dbReference>
<evidence type="ECO:0000256" key="2">
    <source>
        <dbReference type="ARBA" id="ARBA00022723"/>
    </source>
</evidence>
<evidence type="ECO:0000256" key="1">
    <source>
        <dbReference type="ARBA" id="ARBA00004123"/>
    </source>
</evidence>
<dbReference type="Proteomes" id="UP000759131">
    <property type="component" value="Unassembled WGS sequence"/>
</dbReference>
<feature type="domain" description="C2H2-type" evidence="10">
    <location>
        <begin position="580"/>
        <end position="610"/>
    </location>
</feature>
<feature type="domain" description="C2H2-type" evidence="10">
    <location>
        <begin position="772"/>
        <end position="802"/>
    </location>
</feature>
<keyword evidence="12" id="KW-1185">Reference proteome</keyword>
<dbReference type="GO" id="GO:0008270">
    <property type="term" value="F:zinc ion binding"/>
    <property type="evidence" value="ECO:0007669"/>
    <property type="project" value="UniProtKB-KW"/>
</dbReference>
<evidence type="ECO:0000259" key="10">
    <source>
        <dbReference type="PROSITE" id="PS50157"/>
    </source>
</evidence>
<feature type="domain" description="C2H2-type" evidence="10">
    <location>
        <begin position="1442"/>
        <end position="1471"/>
    </location>
</feature>
<keyword evidence="2" id="KW-0479">Metal-binding</keyword>
<feature type="domain" description="C2H2-type" evidence="10">
    <location>
        <begin position="548"/>
        <end position="573"/>
    </location>
</feature>
<organism evidence="11">
    <name type="scientific">Medioppia subpectinata</name>
    <dbReference type="NCBI Taxonomy" id="1979941"/>
    <lineage>
        <taxon>Eukaryota</taxon>
        <taxon>Metazoa</taxon>
        <taxon>Ecdysozoa</taxon>
        <taxon>Arthropoda</taxon>
        <taxon>Chelicerata</taxon>
        <taxon>Arachnida</taxon>
        <taxon>Acari</taxon>
        <taxon>Acariformes</taxon>
        <taxon>Sarcoptiformes</taxon>
        <taxon>Oribatida</taxon>
        <taxon>Brachypylina</taxon>
        <taxon>Oppioidea</taxon>
        <taxon>Oppiidae</taxon>
        <taxon>Medioppia</taxon>
    </lineage>
</organism>
<keyword evidence="3" id="KW-0677">Repeat</keyword>
<feature type="domain" description="C2H2-type" evidence="10">
    <location>
        <begin position="418"/>
        <end position="447"/>
    </location>
</feature>
<feature type="domain" description="C2H2-type" evidence="10">
    <location>
        <begin position="740"/>
        <end position="765"/>
    </location>
</feature>
<feature type="domain" description="C2H2-type" evidence="10">
    <location>
        <begin position="670"/>
        <end position="699"/>
    </location>
</feature>
<dbReference type="Gene3D" id="3.30.160.60">
    <property type="entry name" value="Classic Zinc Finger"/>
    <property type="match status" value="14"/>
</dbReference>
<evidence type="ECO:0000313" key="11">
    <source>
        <dbReference type="EMBL" id="CAD7629419.1"/>
    </source>
</evidence>
<keyword evidence="7" id="KW-0804">Transcription</keyword>